<evidence type="ECO:0000256" key="11">
    <source>
        <dbReference type="ARBA" id="ARBA00023049"/>
    </source>
</evidence>
<dbReference type="InterPro" id="IPR042097">
    <property type="entry name" value="Aminopeptidase_N-like_N_sf"/>
</dbReference>
<dbReference type="InterPro" id="IPR038438">
    <property type="entry name" value="PepN_Ig-like_sf"/>
</dbReference>
<dbReference type="SUPFAM" id="SSF63737">
    <property type="entry name" value="Leukotriene A4 hydrolase N-terminal domain"/>
    <property type="match status" value="1"/>
</dbReference>
<dbReference type="InterPro" id="IPR037144">
    <property type="entry name" value="Peptidase_M1_pepN_C_sf"/>
</dbReference>
<sequence>MKTEHAPTIRRADYRPLPWTVETVDLHFSLDAEATVVTNRMSCVRNPDVEDGPIRLWGEALERLALTVDGQPPASLREDGSLLEIGASGERVVVEVRTRIDPRANTTLSGLYLSNGGFFTQCEAEGFRRITCFPDRPDVMARFTVTLEADRAACPVLLSNGNLVEEGALPGDRHYAKWVDPFPKPSYLFALVAARLVALERRVTTKSGREVLLQVWVEEGNLDRCGHAMDSLVHALRWDEETFGLELDLDRFMIVAVADFNMGAMENKGLNIFNTKFVLAKPDTATDLDYENIESVVAHEYFHNWTGNRVTCRDWFQLTLKEGLTVFRDQQFSADMLARAASAGAGPEGAASARAVKRIDDVRVLRAAQFPEDAGPMAHPIRPDCYQEINNFYTATVYEKGAEVIRMLHTLLGQEGFRNGMDLYFSYHDGQAVTCDDFVEAMSEANNGVDLDPFMRWYAQAGTPRVKASGVWDGATGSYTLSLAQHTPPTPGQALKLPLVIPVALGLIGPDGRDRALRLEGESQAGATTRVLRLTEAEQTFRFVGLDAEPVPSLLRGFSAPVILELDEDDARLAFRMAHDADPCNRWDAAQRYAERVVLALAAGSAGEVAPAFVEAFRRLLEDARLDPAFRAQALALPGEAYLLERMAAADPAALRGALMKVMRTLGGVLAASWLGVLEATEPAPVYRYHPGDAGARALANLALRYLAAAGDERGLACAQARFEAATNMAERFGALAALVQSASPAREVALAAFHARYRDDALVLDKWFALQAGAWRWDAAVAPTLARVRGLLDDPAFSLANPNKVYALLGTFFRANPGEFHAADGSGHAFWAEQVMALDAKNPQVAARMARTLENWRHLTAALQASIRPQLERVLASEGCSPDVAEVVGKALEQVG</sequence>
<dbReference type="STRING" id="96773.Tchl_1964"/>
<evidence type="ECO:0000256" key="3">
    <source>
        <dbReference type="ARBA" id="ARBA00010136"/>
    </source>
</evidence>
<dbReference type="InterPro" id="IPR027268">
    <property type="entry name" value="Peptidase_M4/M1_CTD_sf"/>
</dbReference>
<dbReference type="Gene3D" id="2.60.40.1840">
    <property type="match status" value="1"/>
</dbReference>
<dbReference type="InterPro" id="IPR045357">
    <property type="entry name" value="Aminopeptidase_N-like_N"/>
</dbReference>
<keyword evidence="6 17" id="KW-0031">Aminopeptidase</keyword>
<evidence type="ECO:0000256" key="12">
    <source>
        <dbReference type="NCBIfam" id="TIGR02414"/>
    </source>
</evidence>
<dbReference type="KEGG" id="tcl:Tchl_1964"/>
<protein>
    <recommendedName>
        <fullName evidence="5 12">Aminopeptidase N</fullName>
        <ecNumber evidence="4 12">3.4.11.2</ecNumber>
    </recommendedName>
</protein>
<dbReference type="NCBIfam" id="TIGR02414">
    <property type="entry name" value="pepN_proteo"/>
    <property type="match status" value="1"/>
</dbReference>
<dbReference type="RefSeq" id="WP_075148238.1">
    <property type="nucleotide sequence ID" value="NZ_CP018839.1"/>
</dbReference>
<dbReference type="Gene3D" id="1.10.390.10">
    <property type="entry name" value="Neutral Protease Domain 2"/>
    <property type="match status" value="1"/>
</dbReference>
<evidence type="ECO:0000256" key="2">
    <source>
        <dbReference type="ARBA" id="ARBA00001947"/>
    </source>
</evidence>
<dbReference type="PRINTS" id="PR00756">
    <property type="entry name" value="ALADIPTASE"/>
</dbReference>
<dbReference type="SUPFAM" id="SSF55486">
    <property type="entry name" value="Metalloproteases ('zincins'), catalytic domain"/>
    <property type="match status" value="1"/>
</dbReference>
<evidence type="ECO:0000256" key="5">
    <source>
        <dbReference type="ARBA" id="ARBA00015611"/>
    </source>
</evidence>
<dbReference type="Gene3D" id="2.60.40.1730">
    <property type="entry name" value="tricorn interacting facor f3 domain"/>
    <property type="match status" value="1"/>
</dbReference>
<accession>A0A1H5SIN2</accession>
<dbReference type="FunFam" id="2.60.40.1840:FF:000001">
    <property type="entry name" value="Aminopeptidase N"/>
    <property type="match status" value="1"/>
</dbReference>
<evidence type="ECO:0000256" key="9">
    <source>
        <dbReference type="ARBA" id="ARBA00022801"/>
    </source>
</evidence>
<feature type="domain" description="Peptidase M1 membrane alanine aminopeptidase" evidence="13">
    <location>
        <begin position="228"/>
        <end position="456"/>
    </location>
</feature>
<dbReference type="GO" id="GO:0016285">
    <property type="term" value="F:alanyl aminopeptidase activity"/>
    <property type="evidence" value="ECO:0007669"/>
    <property type="project" value="UniProtKB-EC"/>
</dbReference>
<evidence type="ECO:0000256" key="7">
    <source>
        <dbReference type="ARBA" id="ARBA00022670"/>
    </source>
</evidence>
<dbReference type="Pfam" id="PF17900">
    <property type="entry name" value="Peptidase_M1_N"/>
    <property type="match status" value="1"/>
</dbReference>
<dbReference type="PANTHER" id="PTHR46322">
    <property type="entry name" value="PUROMYCIN-SENSITIVE AMINOPEPTIDASE"/>
    <property type="match status" value="1"/>
</dbReference>
<evidence type="ECO:0000313" key="17">
    <source>
        <dbReference type="EMBL" id="APR04811.1"/>
    </source>
</evidence>
<evidence type="ECO:0000259" key="14">
    <source>
        <dbReference type="Pfam" id="PF11940"/>
    </source>
</evidence>
<keyword evidence="10" id="KW-0862">Zinc</keyword>
<feature type="domain" description="Peptidase M1 alanyl aminopeptidase C-terminal" evidence="15">
    <location>
        <begin position="570"/>
        <end position="894"/>
    </location>
</feature>
<reference evidence="17 18" key="1">
    <citation type="submission" date="2016-12" db="EMBL/GenBank/DDBJ databases">
        <title>Complete genome sequence of Thauera chlorobenzoica, a Betaproteobacterium degrading haloaromatics anaerobically to CO2 and halides.</title>
        <authorList>
            <person name="Goris T."/>
            <person name="Mergelsberg M."/>
            <person name="Boll M."/>
        </authorList>
    </citation>
    <scope>NUCLEOTIDE SEQUENCE [LARGE SCALE GENOMIC DNA]</scope>
    <source>
        <strain evidence="17 18">3CB1</strain>
    </source>
</reference>
<dbReference type="Gene3D" id="1.25.50.10">
    <property type="entry name" value="Peptidase M1, alanyl aminopeptidase, C-terminal domain"/>
    <property type="match status" value="1"/>
</dbReference>
<keyword evidence="18" id="KW-1185">Reference proteome</keyword>
<name>A0A1H5SIN2_9RHOO</name>
<evidence type="ECO:0000313" key="18">
    <source>
        <dbReference type="Proteomes" id="UP000185739"/>
    </source>
</evidence>
<dbReference type="AlphaFoldDB" id="A0A1H5SIN2"/>
<evidence type="ECO:0000256" key="6">
    <source>
        <dbReference type="ARBA" id="ARBA00022438"/>
    </source>
</evidence>
<dbReference type="GO" id="GO:0008237">
    <property type="term" value="F:metallopeptidase activity"/>
    <property type="evidence" value="ECO:0007669"/>
    <property type="project" value="UniProtKB-UniRule"/>
</dbReference>
<dbReference type="InterPro" id="IPR001930">
    <property type="entry name" value="Peptidase_M1"/>
</dbReference>
<evidence type="ECO:0000259" key="15">
    <source>
        <dbReference type="Pfam" id="PF17432"/>
    </source>
</evidence>
<evidence type="ECO:0000259" key="13">
    <source>
        <dbReference type="Pfam" id="PF01433"/>
    </source>
</evidence>
<keyword evidence="8" id="KW-0479">Metal-binding</keyword>
<dbReference type="Proteomes" id="UP000185739">
    <property type="component" value="Chromosome"/>
</dbReference>
<dbReference type="FunFam" id="3.30.2010.30:FF:000002">
    <property type="entry name" value="Putative aminopeptidase N"/>
    <property type="match status" value="1"/>
</dbReference>
<dbReference type="Gene3D" id="3.30.2010.30">
    <property type="match status" value="1"/>
</dbReference>
<evidence type="ECO:0000256" key="10">
    <source>
        <dbReference type="ARBA" id="ARBA00022833"/>
    </source>
</evidence>
<dbReference type="PANTHER" id="PTHR46322:SF1">
    <property type="entry name" value="PUROMYCIN-SENSITIVE AMINOPEPTIDASE"/>
    <property type="match status" value="1"/>
</dbReference>
<dbReference type="GO" id="GO:0008270">
    <property type="term" value="F:zinc ion binding"/>
    <property type="evidence" value="ECO:0007669"/>
    <property type="project" value="InterPro"/>
</dbReference>
<organism evidence="17 18">
    <name type="scientific">Thauera chlorobenzoica</name>
    <dbReference type="NCBI Taxonomy" id="96773"/>
    <lineage>
        <taxon>Bacteria</taxon>
        <taxon>Pseudomonadati</taxon>
        <taxon>Pseudomonadota</taxon>
        <taxon>Betaproteobacteria</taxon>
        <taxon>Rhodocyclales</taxon>
        <taxon>Zoogloeaceae</taxon>
        <taxon>Thauera</taxon>
    </lineage>
</organism>
<proteinExistence type="inferred from homology"/>
<dbReference type="InterPro" id="IPR024601">
    <property type="entry name" value="Peptidase_M1_pepN_C"/>
</dbReference>
<keyword evidence="7" id="KW-0645">Protease</keyword>
<feature type="domain" description="Peptidase M1 alanyl aminopeptidase Ig-like fold" evidence="14">
    <location>
        <begin position="462"/>
        <end position="565"/>
    </location>
</feature>
<comment type="catalytic activity">
    <reaction evidence="1">
        <text>Release of an N-terminal amino acid, Xaa-|-Yaa- from a peptide, amide or arylamide. Xaa is preferably Ala, but may be most amino acids including Pro (slow action). When a terminal hydrophobic residue is followed by a prolyl residue, the two may be released as an intact Xaa-Pro dipeptide.</text>
        <dbReference type="EC" id="3.4.11.2"/>
    </reaction>
</comment>
<dbReference type="CDD" id="cd09600">
    <property type="entry name" value="M1_APN"/>
    <property type="match status" value="1"/>
</dbReference>
<dbReference type="InterPro" id="IPR012779">
    <property type="entry name" value="Peptidase_M1_pepN"/>
</dbReference>
<dbReference type="EC" id="3.4.11.2" evidence="4 12"/>
<gene>
    <name evidence="17" type="ORF">Tchl_1964</name>
</gene>
<dbReference type="EMBL" id="CP018839">
    <property type="protein sequence ID" value="APR04811.1"/>
    <property type="molecule type" value="Genomic_DNA"/>
</dbReference>
<evidence type="ECO:0000256" key="4">
    <source>
        <dbReference type="ARBA" id="ARBA00012564"/>
    </source>
</evidence>
<feature type="domain" description="Aminopeptidase N-like N-terminal" evidence="16">
    <location>
        <begin position="105"/>
        <end position="188"/>
    </location>
</feature>
<keyword evidence="11" id="KW-0482">Metalloprotease</keyword>
<dbReference type="InterPro" id="IPR014782">
    <property type="entry name" value="Peptidase_M1_dom"/>
</dbReference>
<dbReference type="Pfam" id="PF17432">
    <property type="entry name" value="DUF3458_C"/>
    <property type="match status" value="1"/>
</dbReference>
<evidence type="ECO:0000256" key="8">
    <source>
        <dbReference type="ARBA" id="ARBA00022723"/>
    </source>
</evidence>
<dbReference type="Pfam" id="PF11940">
    <property type="entry name" value="DUF3458"/>
    <property type="match status" value="1"/>
</dbReference>
<dbReference type="Pfam" id="PF01433">
    <property type="entry name" value="Peptidase_M1"/>
    <property type="match status" value="1"/>
</dbReference>
<comment type="similarity">
    <text evidence="3">Belongs to the peptidase M1 family.</text>
</comment>
<evidence type="ECO:0000256" key="1">
    <source>
        <dbReference type="ARBA" id="ARBA00000098"/>
    </source>
</evidence>
<dbReference type="OrthoDB" id="100605at2"/>
<comment type="cofactor">
    <cofactor evidence="2">
        <name>Zn(2+)</name>
        <dbReference type="ChEBI" id="CHEBI:29105"/>
    </cofactor>
</comment>
<dbReference type="InterPro" id="IPR035414">
    <property type="entry name" value="Peptidase_M1_pepN_Ig-like"/>
</dbReference>
<dbReference type="GO" id="GO:0006508">
    <property type="term" value="P:proteolysis"/>
    <property type="evidence" value="ECO:0007669"/>
    <property type="project" value="UniProtKB-UniRule"/>
</dbReference>
<keyword evidence="9 17" id="KW-0378">Hydrolase</keyword>
<evidence type="ECO:0000259" key="16">
    <source>
        <dbReference type="Pfam" id="PF17900"/>
    </source>
</evidence>